<keyword evidence="3 6" id="KW-0812">Transmembrane</keyword>
<evidence type="ECO:0000256" key="3">
    <source>
        <dbReference type="ARBA" id="ARBA00022692"/>
    </source>
</evidence>
<dbReference type="Pfam" id="PF12698">
    <property type="entry name" value="ABC2_membrane_3"/>
    <property type="match status" value="1"/>
</dbReference>
<reference evidence="8 9" key="1">
    <citation type="submission" date="2016-01" db="EMBL/GenBank/DDBJ databases">
        <title>Janibacter melonis strain CD11_4 genome sequencing and assembly.</title>
        <authorList>
            <person name="Nair G.R."/>
            <person name="Kaur G."/>
            <person name="Chander A.M."/>
            <person name="Mayilraj S."/>
        </authorList>
    </citation>
    <scope>NUCLEOTIDE SEQUENCE [LARGE SCALE GENOMIC DNA]</scope>
    <source>
        <strain evidence="8 9">CD11-4</strain>
    </source>
</reference>
<gene>
    <name evidence="8" type="ORF">AWH69_01070</name>
</gene>
<dbReference type="EMBL" id="LQZG01000001">
    <property type="protein sequence ID" value="OAB88435.1"/>
    <property type="molecule type" value="Genomic_DNA"/>
</dbReference>
<dbReference type="RefSeq" id="WP_068270199.1">
    <property type="nucleotide sequence ID" value="NZ_LQZG01000001.1"/>
</dbReference>
<evidence type="ECO:0000313" key="9">
    <source>
        <dbReference type="Proteomes" id="UP000076976"/>
    </source>
</evidence>
<feature type="transmembrane region" description="Helical" evidence="6">
    <location>
        <begin position="24"/>
        <end position="45"/>
    </location>
</feature>
<comment type="subcellular location">
    <subcellularLocation>
        <location evidence="1">Cell membrane</location>
        <topology evidence="1">Multi-pass membrane protein</topology>
    </subcellularLocation>
</comment>
<evidence type="ECO:0000256" key="2">
    <source>
        <dbReference type="ARBA" id="ARBA00022475"/>
    </source>
</evidence>
<name>A0A176QF73_9MICO</name>
<evidence type="ECO:0000256" key="5">
    <source>
        <dbReference type="ARBA" id="ARBA00023136"/>
    </source>
</evidence>
<dbReference type="InterPro" id="IPR051449">
    <property type="entry name" value="ABC-2_transporter_component"/>
</dbReference>
<dbReference type="PANTHER" id="PTHR30294:SF29">
    <property type="entry name" value="MULTIDRUG ABC TRANSPORTER PERMEASE YBHS-RELATED"/>
    <property type="match status" value="1"/>
</dbReference>
<feature type="domain" description="ABC-2 type transporter transmembrane" evidence="7">
    <location>
        <begin position="23"/>
        <end position="364"/>
    </location>
</feature>
<dbReference type="GO" id="GO:0140359">
    <property type="term" value="F:ABC-type transporter activity"/>
    <property type="evidence" value="ECO:0007669"/>
    <property type="project" value="InterPro"/>
</dbReference>
<keyword evidence="5 6" id="KW-0472">Membrane</keyword>
<keyword evidence="2" id="KW-1003">Cell membrane</keyword>
<dbReference type="InterPro" id="IPR013525">
    <property type="entry name" value="ABC2_TM"/>
</dbReference>
<feature type="transmembrane region" description="Helical" evidence="6">
    <location>
        <begin position="219"/>
        <end position="241"/>
    </location>
</feature>
<evidence type="ECO:0000256" key="4">
    <source>
        <dbReference type="ARBA" id="ARBA00022989"/>
    </source>
</evidence>
<feature type="transmembrane region" description="Helical" evidence="6">
    <location>
        <begin position="299"/>
        <end position="323"/>
    </location>
</feature>
<dbReference type="PANTHER" id="PTHR30294">
    <property type="entry name" value="MEMBRANE COMPONENT OF ABC TRANSPORTER YHHJ-RELATED"/>
    <property type="match status" value="1"/>
</dbReference>
<evidence type="ECO:0000256" key="1">
    <source>
        <dbReference type="ARBA" id="ARBA00004651"/>
    </source>
</evidence>
<feature type="transmembrane region" description="Helical" evidence="6">
    <location>
        <begin position="343"/>
        <end position="364"/>
    </location>
</feature>
<accession>A0A176QF73</accession>
<evidence type="ECO:0000313" key="8">
    <source>
        <dbReference type="EMBL" id="OAB88435.1"/>
    </source>
</evidence>
<dbReference type="STRING" id="262209.AWH69_01070"/>
<evidence type="ECO:0000256" key="6">
    <source>
        <dbReference type="SAM" id="Phobius"/>
    </source>
</evidence>
<sequence>MSTRTAPWRLVAQREVMVKLRDKSFILGTLMSLALVAGLMGFQAWQAERHRDVTLVATPEATSMAQAVATPAEADDKLTITVTDAPDADAARAALESGDADGWLHEQDGTWTLTAYDEQDGALSSAVTEGVAQQVLAERAEAAGTTTAELTKGSEVTQTLLKGDAERAGLAQAVGFVMAILFYFSAMMFGMTLAMSVVEEKQSRIVEIIATSMPVTQLLAGKILGNFVLAVGQLALFVGVGLVGLTLTDLGSLLPSLSSGILWYVAFYLAGFVLVATLFAMAGALASRVEDVQSTSTPVTLLIMAVFFSGIFASGTIASVLSWLPPFSAVLMPMRLVTGQAQWWQALVALLLLLALTTLVLAVATRIYRRALLQTSGKLGYKEAWNAEI</sequence>
<dbReference type="Proteomes" id="UP000076976">
    <property type="component" value="Unassembled WGS sequence"/>
</dbReference>
<protein>
    <recommendedName>
        <fullName evidence="7">ABC-2 type transporter transmembrane domain-containing protein</fullName>
    </recommendedName>
</protein>
<organism evidence="8 9">
    <name type="scientific">Janibacter melonis</name>
    <dbReference type="NCBI Taxonomy" id="262209"/>
    <lineage>
        <taxon>Bacteria</taxon>
        <taxon>Bacillati</taxon>
        <taxon>Actinomycetota</taxon>
        <taxon>Actinomycetes</taxon>
        <taxon>Micrococcales</taxon>
        <taxon>Intrasporangiaceae</taxon>
        <taxon>Janibacter</taxon>
    </lineage>
</organism>
<evidence type="ECO:0000259" key="7">
    <source>
        <dbReference type="Pfam" id="PF12698"/>
    </source>
</evidence>
<keyword evidence="9" id="KW-1185">Reference proteome</keyword>
<feature type="transmembrane region" description="Helical" evidence="6">
    <location>
        <begin position="261"/>
        <end position="287"/>
    </location>
</feature>
<dbReference type="AlphaFoldDB" id="A0A176QF73"/>
<comment type="caution">
    <text evidence="8">The sequence shown here is derived from an EMBL/GenBank/DDBJ whole genome shotgun (WGS) entry which is preliminary data.</text>
</comment>
<feature type="transmembrane region" description="Helical" evidence="6">
    <location>
        <begin position="170"/>
        <end position="198"/>
    </location>
</feature>
<keyword evidence="4 6" id="KW-1133">Transmembrane helix</keyword>
<proteinExistence type="predicted"/>
<dbReference type="GO" id="GO:0005886">
    <property type="term" value="C:plasma membrane"/>
    <property type="evidence" value="ECO:0007669"/>
    <property type="project" value="UniProtKB-SubCell"/>
</dbReference>